<feature type="domain" description="GGDEF" evidence="4">
    <location>
        <begin position="184"/>
        <end position="304"/>
    </location>
</feature>
<dbReference type="InParanoid" id="A0A1B4XD56"/>
<sequence>MQNLLTLTIIVEPDRQRLARFAMDAVEALGGNVFASANTLEAVLRQLRADCAKARLPVEVNLVLHDLHLCLAWGETRQPLATLTQPPATERVAALATQLKNASESTDSTLLKRRNEQIIADLESAKQRARTEMEELETLLEMKKTELNKSILAAQTDALTGLYNRSGYDTRLREAFLRCKHQGEQLCLMMLDLDKFKEINDTHGHQYGDEYLKKMANAMRASVREHVDHACRIGGDEFAIILYSDLAIARRVAGKILGLFENRCSIGIARMREAESIEKLVGRADAALYEAKHQGRGRFVTDEVQEARANAV</sequence>
<dbReference type="GO" id="GO:1902201">
    <property type="term" value="P:negative regulation of bacterial-type flagellum-dependent cell motility"/>
    <property type="evidence" value="ECO:0007669"/>
    <property type="project" value="TreeGrafter"/>
</dbReference>
<dbReference type="InterPro" id="IPR043128">
    <property type="entry name" value="Rev_trsase/Diguanyl_cyclase"/>
</dbReference>
<name>A0A1B4XD56_9GAMM</name>
<protein>
    <recommendedName>
        <fullName evidence="2">diguanylate cyclase</fullName>
        <ecNumber evidence="2">2.7.7.65</ecNumber>
    </recommendedName>
</protein>
<evidence type="ECO:0000259" key="4">
    <source>
        <dbReference type="PROSITE" id="PS50887"/>
    </source>
</evidence>
<dbReference type="InterPro" id="IPR000160">
    <property type="entry name" value="GGDEF_dom"/>
</dbReference>
<dbReference type="AlphaFoldDB" id="A0A1B4XD56"/>
<accession>A0A1B4XD56</accession>
<comment type="cofactor">
    <cofactor evidence="1">
        <name>Mg(2+)</name>
        <dbReference type="ChEBI" id="CHEBI:18420"/>
    </cofactor>
</comment>
<dbReference type="SUPFAM" id="SSF55073">
    <property type="entry name" value="Nucleotide cyclase"/>
    <property type="match status" value="1"/>
</dbReference>
<dbReference type="FunFam" id="3.30.70.270:FF:000001">
    <property type="entry name" value="Diguanylate cyclase domain protein"/>
    <property type="match status" value="1"/>
</dbReference>
<dbReference type="EMBL" id="AP014879">
    <property type="protein sequence ID" value="BAV32744.1"/>
    <property type="molecule type" value="Genomic_DNA"/>
</dbReference>
<dbReference type="PANTHER" id="PTHR45138:SF2">
    <property type="entry name" value="DIGUANYLATE CYCLASE VDCA"/>
    <property type="match status" value="1"/>
</dbReference>
<dbReference type="CDD" id="cd01949">
    <property type="entry name" value="GGDEF"/>
    <property type="match status" value="1"/>
</dbReference>
<dbReference type="EC" id="2.7.7.65" evidence="2"/>
<dbReference type="Gene3D" id="3.30.70.270">
    <property type="match status" value="1"/>
</dbReference>
<evidence type="ECO:0000313" key="5">
    <source>
        <dbReference type="EMBL" id="BAV32744.1"/>
    </source>
</evidence>
<evidence type="ECO:0000256" key="2">
    <source>
        <dbReference type="ARBA" id="ARBA00012528"/>
    </source>
</evidence>
<organism evidence="5 6">
    <name type="scientific">Sulfuricaulis limicola</name>
    <dbReference type="NCBI Taxonomy" id="1620215"/>
    <lineage>
        <taxon>Bacteria</taxon>
        <taxon>Pseudomonadati</taxon>
        <taxon>Pseudomonadota</taxon>
        <taxon>Gammaproteobacteria</taxon>
        <taxon>Acidiferrobacterales</taxon>
        <taxon>Acidiferrobacteraceae</taxon>
        <taxon>Sulfuricaulis</taxon>
    </lineage>
</organism>
<reference evidence="5 6" key="1">
    <citation type="submission" date="2015-05" db="EMBL/GenBank/DDBJ databases">
        <title>Complete genome sequence of a sulfur-oxidizing gammaproteobacterium strain HA5.</title>
        <authorList>
            <person name="Miura A."/>
            <person name="Kojima H."/>
            <person name="Fukui M."/>
        </authorList>
    </citation>
    <scope>NUCLEOTIDE SEQUENCE [LARGE SCALE GENOMIC DNA]</scope>
    <source>
        <strain evidence="5 6">HA5</strain>
    </source>
</reference>
<keyword evidence="6" id="KW-1185">Reference proteome</keyword>
<dbReference type="InterPro" id="IPR050469">
    <property type="entry name" value="Diguanylate_Cyclase"/>
</dbReference>
<dbReference type="OrthoDB" id="9812260at2"/>
<dbReference type="GO" id="GO:0052621">
    <property type="term" value="F:diguanylate cyclase activity"/>
    <property type="evidence" value="ECO:0007669"/>
    <property type="project" value="UniProtKB-EC"/>
</dbReference>
<dbReference type="GO" id="GO:0005886">
    <property type="term" value="C:plasma membrane"/>
    <property type="evidence" value="ECO:0007669"/>
    <property type="project" value="TreeGrafter"/>
</dbReference>
<evidence type="ECO:0000256" key="3">
    <source>
        <dbReference type="SAM" id="Coils"/>
    </source>
</evidence>
<dbReference type="RefSeq" id="WP_096359539.1">
    <property type="nucleotide sequence ID" value="NZ_AP014879.1"/>
</dbReference>
<gene>
    <name evidence="5" type="ORF">SCL_0422</name>
</gene>
<dbReference type="Pfam" id="PF00990">
    <property type="entry name" value="GGDEF"/>
    <property type="match status" value="1"/>
</dbReference>
<dbReference type="NCBIfam" id="TIGR00254">
    <property type="entry name" value="GGDEF"/>
    <property type="match status" value="1"/>
</dbReference>
<dbReference type="Proteomes" id="UP000243180">
    <property type="component" value="Chromosome"/>
</dbReference>
<dbReference type="SMART" id="SM00267">
    <property type="entry name" value="GGDEF"/>
    <property type="match status" value="1"/>
</dbReference>
<dbReference type="InterPro" id="IPR029787">
    <property type="entry name" value="Nucleotide_cyclase"/>
</dbReference>
<keyword evidence="3" id="KW-0175">Coiled coil</keyword>
<feature type="coiled-coil region" evidence="3">
    <location>
        <begin position="112"/>
        <end position="146"/>
    </location>
</feature>
<evidence type="ECO:0000313" key="6">
    <source>
        <dbReference type="Proteomes" id="UP000243180"/>
    </source>
</evidence>
<dbReference type="GO" id="GO:0043709">
    <property type="term" value="P:cell adhesion involved in single-species biofilm formation"/>
    <property type="evidence" value="ECO:0007669"/>
    <property type="project" value="TreeGrafter"/>
</dbReference>
<dbReference type="PANTHER" id="PTHR45138">
    <property type="entry name" value="REGULATORY COMPONENTS OF SENSORY TRANSDUCTION SYSTEM"/>
    <property type="match status" value="1"/>
</dbReference>
<dbReference type="KEGG" id="slim:SCL_0422"/>
<evidence type="ECO:0000256" key="1">
    <source>
        <dbReference type="ARBA" id="ARBA00001946"/>
    </source>
</evidence>
<dbReference type="PROSITE" id="PS50887">
    <property type="entry name" value="GGDEF"/>
    <property type="match status" value="1"/>
</dbReference>
<proteinExistence type="predicted"/>